<feature type="domain" description="G-protein coupled receptors family 3 profile" evidence="13">
    <location>
        <begin position="586"/>
        <end position="855"/>
    </location>
</feature>
<evidence type="ECO:0000256" key="12">
    <source>
        <dbReference type="SAM" id="SignalP"/>
    </source>
</evidence>
<dbReference type="InterPro" id="IPR000337">
    <property type="entry name" value="GPCR_3"/>
</dbReference>
<dbReference type="EMBL" id="CAWYQH010000001">
    <property type="protein sequence ID" value="CAK8672441.1"/>
    <property type="molecule type" value="Genomic_DNA"/>
</dbReference>
<dbReference type="Proteomes" id="UP001642483">
    <property type="component" value="Unassembled WGS sequence"/>
</dbReference>
<dbReference type="PRINTS" id="PR00248">
    <property type="entry name" value="GPCRMGR"/>
</dbReference>
<evidence type="ECO:0000256" key="5">
    <source>
        <dbReference type="ARBA" id="ARBA00023040"/>
    </source>
</evidence>
<evidence type="ECO:0000259" key="13">
    <source>
        <dbReference type="PROSITE" id="PS50259"/>
    </source>
</evidence>
<feature type="transmembrane region" description="Helical" evidence="11">
    <location>
        <begin position="701"/>
        <end position="721"/>
    </location>
</feature>
<keyword evidence="6 11" id="KW-0472">Membrane</keyword>
<dbReference type="Pfam" id="PF01094">
    <property type="entry name" value="ANF_receptor"/>
    <property type="match status" value="1"/>
</dbReference>
<evidence type="ECO:0000256" key="11">
    <source>
        <dbReference type="SAM" id="Phobius"/>
    </source>
</evidence>
<sequence length="1066" mass="120375">MPKTWIFNLLFVLANFYAPAESTGVVNRDNDMIIAEQDKDGDMFVIKLGGLFSIFKRDDNENCDMEVVFGSSVQWLEMTLYTIEKINANSSFLPGVRLVLDPVADCVTDTRALEHIVRQYLRQSFTSQNTSRNDTYWGVIGPETSEVSVATAKLLGLFEMSQVSISATSPILSDKQRFPYYFRTASSDEYQIKAMIKLLEQNRWHYVSFVYEANDYGLEAFNAFRSQIENTVICLAVEIRIPRDPTQESFREITDELLADNNANVIITFITSYPMALLMREIYYSNHVNATKRFQWIWSDANNRKEAKYYASLINELSLRDAFHEIMDGAVGFGGQVFENPEFDLYFHNKTLENLDEANPYFDDYISYLYSCSLENDSPQRCDRNLTIPKNQSIDHMIQHAENAVLAFAHAFHNAQTDLCRNSEDVVCDEFTKLTSKQIREYLRSVSFYGFSGGKFGFDDSQDGPVLYDVSQYDGHATQQWQTLGHYHQVTQETKDVDLGRVTGRGYVISLCGKECESNEYTLLDTDKSCCWHCVPCDERSIVKSNHTSVHNHTYCQACKDHQKPNVYTQQCEDLPITYLSFEDTWAWIVAVFSVVGLLLTFSTIFIYIYAWNTPVIRASGRELCSIILIGLVLAFAMSFFFCFKPTPAICVIKRLGTGLLFTLVYAGILVKTVRISLIFNTLSKKLVRDYKRMLQPLPQVVIALGLTVIEIFLLTVWFVMQPPEVLTRLSSKGDMLFLSCAALNSSVFLISLSYPILLVIICSIYAIRIRKVPVGFNEAKHIGFAVYTTLVIWIAQIPTYLTNTAVNLVLRDAIYCLGLSLNGLVILLAIFGPKVYIVIFRPQKNNQDAMLEHKTSRIISQTSMGCSNHSSDISAGRHRNGSRDVKLDQNPSQSNNLNGNIRNKGGVNISANVSEHTSVVAASRALSQDPLGHVNSKLANIERRHHSVGDIVETTATYYKRPMSDSDIGTFSLPFLNTERKNMLPAVCTEVPDNNIKISSKNRNNNSANYLVSAEDNHSEKVGPSMHLESSVLRDLKNAVNSKSSCLETCNGYINGAFSQDHSYL</sequence>
<feature type="transmembrane region" description="Helical" evidence="11">
    <location>
        <begin position="822"/>
        <end position="841"/>
    </location>
</feature>
<evidence type="ECO:0000256" key="10">
    <source>
        <dbReference type="SAM" id="MobiDB-lite"/>
    </source>
</evidence>
<accession>A0ABP0F0R3</accession>
<evidence type="ECO:0000256" key="9">
    <source>
        <dbReference type="ARBA" id="ARBA00023224"/>
    </source>
</evidence>
<keyword evidence="3 11" id="KW-0812">Transmembrane</keyword>
<dbReference type="InterPro" id="IPR001828">
    <property type="entry name" value="ANF_lig-bd_rcpt"/>
</dbReference>
<feature type="compositionally biased region" description="Polar residues" evidence="10">
    <location>
        <begin position="863"/>
        <end position="874"/>
    </location>
</feature>
<evidence type="ECO:0000256" key="7">
    <source>
        <dbReference type="ARBA" id="ARBA00023170"/>
    </source>
</evidence>
<dbReference type="Pfam" id="PF00003">
    <property type="entry name" value="7tm_3"/>
    <property type="match status" value="1"/>
</dbReference>
<dbReference type="PROSITE" id="PS50259">
    <property type="entry name" value="G_PROTEIN_RECEP_F3_4"/>
    <property type="match status" value="1"/>
</dbReference>
<comment type="caution">
    <text evidence="14">The sequence shown here is derived from an EMBL/GenBank/DDBJ whole genome shotgun (WGS) entry which is preliminary data.</text>
</comment>
<comment type="subcellular location">
    <subcellularLocation>
        <location evidence="1">Cell membrane</location>
        <topology evidence="1">Multi-pass membrane protein</topology>
    </subcellularLocation>
</comment>
<feature type="region of interest" description="Disordered" evidence="10">
    <location>
        <begin position="863"/>
        <end position="905"/>
    </location>
</feature>
<protein>
    <recommendedName>
        <fullName evidence="13">G-protein coupled receptors family 3 profile domain-containing protein</fullName>
    </recommendedName>
</protein>
<feature type="signal peptide" evidence="12">
    <location>
        <begin position="1"/>
        <end position="22"/>
    </location>
</feature>
<dbReference type="InterPro" id="IPR050726">
    <property type="entry name" value="mGluR"/>
</dbReference>
<dbReference type="InterPro" id="IPR028082">
    <property type="entry name" value="Peripla_BP_I"/>
</dbReference>
<organism evidence="14 15">
    <name type="scientific">Clavelina lepadiformis</name>
    <name type="common">Light-bulb sea squirt</name>
    <name type="synonym">Ascidia lepadiformis</name>
    <dbReference type="NCBI Taxonomy" id="159417"/>
    <lineage>
        <taxon>Eukaryota</taxon>
        <taxon>Metazoa</taxon>
        <taxon>Chordata</taxon>
        <taxon>Tunicata</taxon>
        <taxon>Ascidiacea</taxon>
        <taxon>Aplousobranchia</taxon>
        <taxon>Clavelinidae</taxon>
        <taxon>Clavelina</taxon>
    </lineage>
</organism>
<keyword evidence="7" id="KW-0675">Receptor</keyword>
<dbReference type="InterPro" id="IPR038550">
    <property type="entry name" value="GPCR_3_9-Cys_sf"/>
</dbReference>
<dbReference type="SUPFAM" id="SSF53822">
    <property type="entry name" value="Periplasmic binding protein-like I"/>
    <property type="match status" value="1"/>
</dbReference>
<keyword evidence="8" id="KW-0325">Glycoprotein</keyword>
<dbReference type="Gene3D" id="2.10.50.30">
    <property type="entry name" value="GPCR, family 3, nine cysteines domain"/>
    <property type="match status" value="1"/>
</dbReference>
<evidence type="ECO:0000313" key="15">
    <source>
        <dbReference type="Proteomes" id="UP001642483"/>
    </source>
</evidence>
<feature type="transmembrane region" description="Helical" evidence="11">
    <location>
        <begin position="780"/>
        <end position="802"/>
    </location>
</feature>
<reference evidence="14 15" key="1">
    <citation type="submission" date="2024-02" db="EMBL/GenBank/DDBJ databases">
        <authorList>
            <person name="Daric V."/>
            <person name="Darras S."/>
        </authorList>
    </citation>
    <scope>NUCLEOTIDE SEQUENCE [LARGE SCALE GENOMIC DNA]</scope>
</reference>
<keyword evidence="9" id="KW-0807">Transducer</keyword>
<evidence type="ECO:0000256" key="3">
    <source>
        <dbReference type="ARBA" id="ARBA00022692"/>
    </source>
</evidence>
<feature type="transmembrane region" description="Helical" evidence="11">
    <location>
        <begin position="624"/>
        <end position="644"/>
    </location>
</feature>
<gene>
    <name evidence="14" type="ORF">CVLEPA_LOCUS1393</name>
</gene>
<keyword evidence="12" id="KW-0732">Signal</keyword>
<evidence type="ECO:0000256" key="4">
    <source>
        <dbReference type="ARBA" id="ARBA00022989"/>
    </source>
</evidence>
<evidence type="ECO:0000256" key="8">
    <source>
        <dbReference type="ARBA" id="ARBA00023180"/>
    </source>
</evidence>
<feature type="transmembrane region" description="Helical" evidence="11">
    <location>
        <begin position="586"/>
        <end position="612"/>
    </location>
</feature>
<feature type="compositionally biased region" description="Polar residues" evidence="10">
    <location>
        <begin position="890"/>
        <end position="902"/>
    </location>
</feature>
<feature type="transmembrane region" description="Helical" evidence="11">
    <location>
        <begin position="736"/>
        <end position="768"/>
    </location>
</feature>
<evidence type="ECO:0000313" key="14">
    <source>
        <dbReference type="EMBL" id="CAK8672441.1"/>
    </source>
</evidence>
<keyword evidence="2" id="KW-1003">Cell membrane</keyword>
<dbReference type="InterPro" id="IPR017978">
    <property type="entry name" value="GPCR_3_C"/>
</dbReference>
<feature type="chain" id="PRO_5045630548" description="G-protein coupled receptors family 3 profile domain-containing protein" evidence="12">
    <location>
        <begin position="23"/>
        <end position="1066"/>
    </location>
</feature>
<dbReference type="Gene3D" id="3.40.50.2300">
    <property type="match status" value="2"/>
</dbReference>
<name>A0ABP0F0R3_CLALP</name>
<evidence type="ECO:0000256" key="2">
    <source>
        <dbReference type="ARBA" id="ARBA00022475"/>
    </source>
</evidence>
<keyword evidence="15" id="KW-1185">Reference proteome</keyword>
<evidence type="ECO:0000256" key="1">
    <source>
        <dbReference type="ARBA" id="ARBA00004651"/>
    </source>
</evidence>
<keyword evidence="4 11" id="KW-1133">Transmembrane helix</keyword>
<dbReference type="PRINTS" id="PR01176">
    <property type="entry name" value="GABABRECEPTR"/>
</dbReference>
<evidence type="ECO:0000256" key="6">
    <source>
        <dbReference type="ARBA" id="ARBA00023136"/>
    </source>
</evidence>
<dbReference type="PANTHER" id="PTHR24060">
    <property type="entry name" value="METABOTROPIC GLUTAMATE RECEPTOR"/>
    <property type="match status" value="1"/>
</dbReference>
<keyword evidence="5" id="KW-0297">G-protein coupled receptor</keyword>
<feature type="transmembrane region" description="Helical" evidence="11">
    <location>
        <begin position="656"/>
        <end position="680"/>
    </location>
</feature>
<proteinExistence type="predicted"/>